<protein>
    <submittedName>
        <fullName evidence="9">Homeotic protein antennapedia-like</fullName>
    </submittedName>
</protein>
<feature type="compositionally biased region" description="Polar residues" evidence="6">
    <location>
        <begin position="183"/>
        <end position="196"/>
    </location>
</feature>
<evidence type="ECO:0000256" key="3">
    <source>
        <dbReference type="ARBA" id="ARBA00023242"/>
    </source>
</evidence>
<evidence type="ECO:0000313" key="8">
    <source>
        <dbReference type="Proteomes" id="UP001165740"/>
    </source>
</evidence>
<dbReference type="InterPro" id="IPR009057">
    <property type="entry name" value="Homeodomain-like_sf"/>
</dbReference>
<keyword evidence="1 4" id="KW-0238">DNA-binding</keyword>
<dbReference type="GO" id="GO:0048812">
    <property type="term" value="P:neuron projection morphogenesis"/>
    <property type="evidence" value="ECO:0007669"/>
    <property type="project" value="TreeGrafter"/>
</dbReference>
<dbReference type="PROSITE" id="PS50071">
    <property type="entry name" value="HOMEOBOX_2"/>
    <property type="match status" value="1"/>
</dbReference>
<evidence type="ECO:0000256" key="2">
    <source>
        <dbReference type="ARBA" id="ARBA00023155"/>
    </source>
</evidence>
<evidence type="ECO:0000256" key="1">
    <source>
        <dbReference type="ARBA" id="ARBA00023125"/>
    </source>
</evidence>
<feature type="DNA-binding region" description="Homeobox" evidence="4">
    <location>
        <begin position="406"/>
        <end position="465"/>
    </location>
</feature>
<dbReference type="InterPro" id="IPR017970">
    <property type="entry name" value="Homeobox_CS"/>
</dbReference>
<feature type="compositionally biased region" description="Basic and acidic residues" evidence="6">
    <location>
        <begin position="1"/>
        <end position="10"/>
    </location>
</feature>
<dbReference type="InterPro" id="IPR001356">
    <property type="entry name" value="HD"/>
</dbReference>
<comment type="subcellular location">
    <subcellularLocation>
        <location evidence="4 5">Nucleus</location>
    </subcellularLocation>
</comment>
<feature type="region of interest" description="Disordered" evidence="6">
    <location>
        <begin position="1"/>
        <end position="54"/>
    </location>
</feature>
<feature type="compositionally biased region" description="Polar residues" evidence="6">
    <location>
        <begin position="257"/>
        <end position="267"/>
    </location>
</feature>
<feature type="compositionally biased region" description="Acidic residues" evidence="6">
    <location>
        <begin position="497"/>
        <end position="506"/>
    </location>
</feature>
<dbReference type="Proteomes" id="UP001165740">
    <property type="component" value="Chromosome 11"/>
</dbReference>
<dbReference type="SMART" id="SM00389">
    <property type="entry name" value="HOX"/>
    <property type="match status" value="1"/>
</dbReference>
<dbReference type="PROSITE" id="PS00027">
    <property type="entry name" value="HOMEOBOX_1"/>
    <property type="match status" value="1"/>
</dbReference>
<dbReference type="InterPro" id="IPR020479">
    <property type="entry name" value="HD_metazoa"/>
</dbReference>
<evidence type="ECO:0000256" key="4">
    <source>
        <dbReference type="PROSITE-ProRule" id="PRU00108"/>
    </source>
</evidence>
<dbReference type="PANTHER" id="PTHR24335:SF4">
    <property type="entry name" value="EXTRA-EXTRA"/>
    <property type="match status" value="1"/>
</dbReference>
<dbReference type="RefSeq" id="XP_055901414.1">
    <property type="nucleotide sequence ID" value="XM_056045439.1"/>
</dbReference>
<feature type="compositionally biased region" description="Polar residues" evidence="6">
    <location>
        <begin position="39"/>
        <end position="54"/>
    </location>
</feature>
<organism evidence="8 9">
    <name type="scientific">Biomphalaria glabrata</name>
    <name type="common">Bloodfluke planorb</name>
    <name type="synonym">Freshwater snail</name>
    <dbReference type="NCBI Taxonomy" id="6526"/>
    <lineage>
        <taxon>Eukaryota</taxon>
        <taxon>Metazoa</taxon>
        <taxon>Spiralia</taxon>
        <taxon>Lophotrochozoa</taxon>
        <taxon>Mollusca</taxon>
        <taxon>Gastropoda</taxon>
        <taxon>Heterobranchia</taxon>
        <taxon>Euthyneura</taxon>
        <taxon>Panpulmonata</taxon>
        <taxon>Hygrophila</taxon>
        <taxon>Lymnaeoidea</taxon>
        <taxon>Planorbidae</taxon>
        <taxon>Biomphalaria</taxon>
    </lineage>
</organism>
<evidence type="ECO:0000256" key="5">
    <source>
        <dbReference type="RuleBase" id="RU000682"/>
    </source>
</evidence>
<keyword evidence="2 4" id="KW-0371">Homeobox</keyword>
<reference evidence="9" key="1">
    <citation type="submission" date="2025-08" db="UniProtKB">
        <authorList>
            <consortium name="RefSeq"/>
        </authorList>
    </citation>
    <scope>IDENTIFICATION</scope>
</reference>
<dbReference type="SUPFAM" id="SSF46689">
    <property type="entry name" value="Homeodomain-like"/>
    <property type="match status" value="1"/>
</dbReference>
<name>A0A9W3BPN8_BIOGL</name>
<dbReference type="FunFam" id="1.10.10.60:FF:000357">
    <property type="entry name" value="Motor neuron and pancreas homeobox 1"/>
    <property type="match status" value="1"/>
</dbReference>
<feature type="compositionally biased region" description="Low complexity" evidence="6">
    <location>
        <begin position="21"/>
        <end position="33"/>
    </location>
</feature>
<dbReference type="GO" id="GO:0000981">
    <property type="term" value="F:DNA-binding transcription factor activity, RNA polymerase II-specific"/>
    <property type="evidence" value="ECO:0007669"/>
    <property type="project" value="InterPro"/>
</dbReference>
<dbReference type="OrthoDB" id="6159439at2759"/>
<keyword evidence="3 4" id="KW-0539">Nucleus</keyword>
<feature type="compositionally biased region" description="Acidic residues" evidence="6">
    <location>
        <begin position="514"/>
        <end position="527"/>
    </location>
</feature>
<sequence>MTKSEGRKSFSIDALLAKTTSSPPSVSSSSLPPNKIPTCRSTEADATNHVSTNQDAFPARVADRIQEAKSNHVTSTSAPHIVANFAAKRDAKSLRDEAKADSGTPPTQAVDKSPKHELATSEKMWRQGERGREIDKLLVSGRKMLETDIDFMARHQYLFSQTPLYSASSLSPSSPLSSPGSAEVNTRQLDQPSPHQTAHRVSIHAQSPALSRSQFQQDKTQENTHPKISDRRSVSDKSVHQGNLSPSRETHSPGPHSPNSYCSTSRSHTPDSPAASPRGPGVRGGSPQRCSPPNNAFIPRPGLLNLPHHAMVQAAGQFGFQNVFPNSGLYGYSAGQGQVSPHHLPSMLSGSAFHHPADQALKLAQLHGINYAEWLARTGMYVSRMVDYTGGCEYLGGAQAAAMGKTRRPRTAFTSQQLLELERQFKMNKYLSRPKRFEVATSLMLTETQVKIWFQNRRMKWKRSKKSSTDCKSRSEDSSNANLGSSHGSKPSQVADESMETSEDKEDIGNENIDVTELDYDEDDGPEDMYRPLPGNEQEVLQNLQFMKNSEGLNMIEAMH</sequence>
<dbReference type="AlphaFoldDB" id="A0A9W3BPN8"/>
<evidence type="ECO:0000256" key="6">
    <source>
        <dbReference type="SAM" id="MobiDB-lite"/>
    </source>
</evidence>
<proteinExistence type="predicted"/>
<feature type="compositionally biased region" description="Polar residues" evidence="6">
    <location>
        <begin position="478"/>
        <end position="492"/>
    </location>
</feature>
<feature type="compositionally biased region" description="Basic and acidic residues" evidence="6">
    <location>
        <begin position="467"/>
        <end position="477"/>
    </location>
</feature>
<feature type="compositionally biased region" description="Polar residues" evidence="6">
    <location>
        <begin position="204"/>
        <end position="218"/>
    </location>
</feature>
<dbReference type="GO" id="GO:0007417">
    <property type="term" value="P:central nervous system development"/>
    <property type="evidence" value="ECO:0007669"/>
    <property type="project" value="TreeGrafter"/>
</dbReference>
<evidence type="ECO:0000313" key="9">
    <source>
        <dbReference type="RefSeq" id="XP_055901414.1"/>
    </source>
</evidence>
<feature type="compositionally biased region" description="Low complexity" evidence="6">
    <location>
        <begin position="165"/>
        <end position="181"/>
    </location>
</feature>
<dbReference type="GeneID" id="106052733"/>
<feature type="compositionally biased region" description="Basic and acidic residues" evidence="6">
    <location>
        <begin position="112"/>
        <end position="127"/>
    </location>
</feature>
<dbReference type="CDD" id="cd00086">
    <property type="entry name" value="homeodomain"/>
    <property type="match status" value="1"/>
</dbReference>
<dbReference type="GO" id="GO:0005634">
    <property type="term" value="C:nucleus"/>
    <property type="evidence" value="ECO:0007669"/>
    <property type="project" value="UniProtKB-SubCell"/>
</dbReference>
<dbReference type="PANTHER" id="PTHR24335">
    <property type="entry name" value="MOTOR NEURON AND PANCREAS HOMEOBOX PROTEIN"/>
    <property type="match status" value="1"/>
</dbReference>
<feature type="compositionally biased region" description="Basic and acidic residues" evidence="6">
    <location>
        <begin position="219"/>
        <end position="239"/>
    </location>
</feature>
<dbReference type="Pfam" id="PF00046">
    <property type="entry name" value="Homeodomain"/>
    <property type="match status" value="1"/>
</dbReference>
<dbReference type="GO" id="GO:1990837">
    <property type="term" value="F:sequence-specific double-stranded DNA binding"/>
    <property type="evidence" value="ECO:0007669"/>
    <property type="project" value="TreeGrafter"/>
</dbReference>
<feature type="domain" description="Homeobox" evidence="7">
    <location>
        <begin position="404"/>
        <end position="464"/>
    </location>
</feature>
<feature type="region of interest" description="Disordered" evidence="6">
    <location>
        <begin position="464"/>
        <end position="534"/>
    </location>
</feature>
<dbReference type="PRINTS" id="PR00024">
    <property type="entry name" value="HOMEOBOX"/>
</dbReference>
<dbReference type="InterPro" id="IPR042768">
    <property type="entry name" value="MNX1/Ceh-12"/>
</dbReference>
<keyword evidence="8" id="KW-1185">Reference proteome</keyword>
<accession>A0A9W3BPN8</accession>
<evidence type="ECO:0000259" key="7">
    <source>
        <dbReference type="PROSITE" id="PS50071"/>
    </source>
</evidence>
<dbReference type="Gene3D" id="1.10.10.60">
    <property type="entry name" value="Homeodomain-like"/>
    <property type="match status" value="1"/>
</dbReference>
<feature type="region of interest" description="Disordered" evidence="6">
    <location>
        <begin position="92"/>
        <end position="127"/>
    </location>
</feature>
<gene>
    <name evidence="9" type="primary">LOC106052733</name>
</gene>
<feature type="region of interest" description="Disordered" evidence="6">
    <location>
        <begin position="165"/>
        <end position="298"/>
    </location>
</feature>